<dbReference type="Pfam" id="PF02843">
    <property type="entry name" value="GARS_C"/>
    <property type="match status" value="1"/>
</dbReference>
<dbReference type="EMBL" id="CCRF01000022">
    <property type="protein sequence ID" value="CEE00471.1"/>
    <property type="molecule type" value="Genomic_DNA"/>
</dbReference>
<keyword evidence="7 12" id="KW-0658">Purine biosynthesis</keyword>
<dbReference type="PANTHER" id="PTHR43472:SF1">
    <property type="entry name" value="PHOSPHORIBOSYLAMINE--GLYCINE LIGASE, CHLOROPLASTIC"/>
    <property type="match status" value="1"/>
</dbReference>
<sequence>MNVLVIGRGGREHAICRKVSESPLVEQVFAAPGNAGMSDCATCIEINEHEQDQLVEFAKQNDIGLTIIGPEVPLLEGLANRFRAESLLVFGPNKEAAEIEGSKSFAKSLMKKYQIPTAEYEVFTEFDQAKDYVLEKGAPIVIKADGLAAGKGVVVANTIEEAVSTLEEFLLQNKFGSSSAKVVVEEFLEGEEFSFMAFVNGTNLVPLEIAQDHKRAFDGDQGPNTGGMGAYSPVPFISQDTIHQAYETILKPVTEALVLENRSFTGILYAGLIHTASGPKVIEFNARFGDPETQVVLPRMESDLVEVILQLLNGETPIIEWDDEAVLGVVIAANGYPESYQKGFVLPACESIDQNVLLFHAGTVKNDKGELLANGGRLLLAAARGKTLADAQSNVYKELEKLNWENCFYRKDIGNRAINHSVVK</sequence>
<evidence type="ECO:0000313" key="16">
    <source>
        <dbReference type="Proteomes" id="UP000040576"/>
    </source>
</evidence>
<dbReference type="InterPro" id="IPR000115">
    <property type="entry name" value="PRibGlycinamide_synth"/>
</dbReference>
<dbReference type="SMART" id="SM01210">
    <property type="entry name" value="GARS_C"/>
    <property type="match status" value="1"/>
</dbReference>
<dbReference type="InterPro" id="IPR020559">
    <property type="entry name" value="PRibGlycinamide_synth_CS"/>
</dbReference>
<dbReference type="RefSeq" id="WP_034767962.1">
    <property type="nucleotide sequence ID" value="NZ_CCRF01000022.1"/>
</dbReference>
<keyword evidence="16" id="KW-1185">Reference proteome</keyword>
<dbReference type="Gene3D" id="3.30.470.20">
    <property type="entry name" value="ATP-grasp fold, B domain"/>
    <property type="match status" value="1"/>
</dbReference>
<dbReference type="GO" id="GO:0006189">
    <property type="term" value="P:'de novo' IMP biosynthetic process"/>
    <property type="evidence" value="ECO:0007669"/>
    <property type="project" value="UniProtKB-UniRule"/>
</dbReference>
<comment type="pathway">
    <text evidence="3 12">Purine metabolism; IMP biosynthesis via de novo pathway; N(1)-(5-phospho-D-ribosyl)glycinamide from 5-phospho-alpha-D-ribose 1-diphosphate: step 2/2.</text>
</comment>
<evidence type="ECO:0000256" key="4">
    <source>
        <dbReference type="ARBA" id="ARBA00013255"/>
    </source>
</evidence>
<dbReference type="NCBIfam" id="TIGR00877">
    <property type="entry name" value="purD"/>
    <property type="match status" value="1"/>
</dbReference>
<dbReference type="SMART" id="SM01209">
    <property type="entry name" value="GARS_A"/>
    <property type="match status" value="1"/>
</dbReference>
<dbReference type="GO" id="GO:0046872">
    <property type="term" value="F:metal ion binding"/>
    <property type="evidence" value="ECO:0007669"/>
    <property type="project" value="InterPro"/>
</dbReference>
<dbReference type="Gene3D" id="3.90.600.10">
    <property type="entry name" value="Phosphoribosylglycinamide synthetase, C-terminal domain"/>
    <property type="match status" value="1"/>
</dbReference>
<dbReference type="GO" id="GO:0009113">
    <property type="term" value="P:purine nucleobase biosynthetic process"/>
    <property type="evidence" value="ECO:0007669"/>
    <property type="project" value="InterPro"/>
</dbReference>
<evidence type="ECO:0000256" key="11">
    <source>
        <dbReference type="ARBA" id="ARBA00042864"/>
    </source>
</evidence>
<dbReference type="HAMAP" id="MF_00138">
    <property type="entry name" value="GARS"/>
    <property type="match status" value="1"/>
</dbReference>
<evidence type="ECO:0000256" key="6">
    <source>
        <dbReference type="ARBA" id="ARBA00022741"/>
    </source>
</evidence>
<dbReference type="AlphaFoldDB" id="A0A090IQY8"/>
<dbReference type="EC" id="6.3.4.13" evidence="4 12"/>
<evidence type="ECO:0000256" key="7">
    <source>
        <dbReference type="ARBA" id="ARBA00022755"/>
    </source>
</evidence>
<dbReference type="PROSITE" id="PS00184">
    <property type="entry name" value="GARS"/>
    <property type="match status" value="1"/>
</dbReference>
<dbReference type="InterPro" id="IPR011054">
    <property type="entry name" value="Rudment_hybrid_motif"/>
</dbReference>
<dbReference type="InterPro" id="IPR016185">
    <property type="entry name" value="PreATP-grasp_dom_sf"/>
</dbReference>
<comment type="cofactor">
    <cofactor evidence="2">
        <name>Mg(2+)</name>
        <dbReference type="ChEBI" id="CHEBI:18420"/>
    </cofactor>
</comment>
<evidence type="ECO:0000256" key="8">
    <source>
        <dbReference type="ARBA" id="ARBA00022840"/>
    </source>
</evidence>
<dbReference type="FunFam" id="3.30.1490.20:FF:000006">
    <property type="entry name" value="phosphoribosylamine--glycine ligase, chloroplastic-like"/>
    <property type="match status" value="1"/>
</dbReference>
<evidence type="ECO:0000256" key="13">
    <source>
        <dbReference type="PROSITE-ProRule" id="PRU00409"/>
    </source>
</evidence>
<evidence type="ECO:0000256" key="5">
    <source>
        <dbReference type="ARBA" id="ARBA00022598"/>
    </source>
</evidence>
<organism evidence="15 16">
    <name type="scientific">Caldibacillus thermoamylovorans</name>
    <dbReference type="NCBI Taxonomy" id="35841"/>
    <lineage>
        <taxon>Bacteria</taxon>
        <taxon>Bacillati</taxon>
        <taxon>Bacillota</taxon>
        <taxon>Bacilli</taxon>
        <taxon>Bacillales</taxon>
        <taxon>Bacillaceae</taxon>
        <taxon>Caldibacillus</taxon>
    </lineage>
</organism>
<name>A0A090IQY8_9BACI</name>
<dbReference type="InterPro" id="IPR037123">
    <property type="entry name" value="PRibGlycinamide_synth_C_sf"/>
</dbReference>
<evidence type="ECO:0000256" key="9">
    <source>
        <dbReference type="ARBA" id="ARBA00038345"/>
    </source>
</evidence>
<dbReference type="Proteomes" id="UP000040576">
    <property type="component" value="Unassembled WGS sequence"/>
</dbReference>
<comment type="similarity">
    <text evidence="9 12">Belongs to the GARS family.</text>
</comment>
<protein>
    <recommendedName>
        <fullName evidence="4 12">Phosphoribosylamine--glycine ligase</fullName>
        <ecNumber evidence="4 12">6.3.4.13</ecNumber>
    </recommendedName>
    <alternativeName>
        <fullName evidence="12">GARS</fullName>
    </alternativeName>
    <alternativeName>
        <fullName evidence="10 12">Glycinamide ribonucleotide synthetase</fullName>
    </alternativeName>
    <alternativeName>
        <fullName evidence="11 12">Phosphoribosylglycinamide synthetase</fullName>
    </alternativeName>
</protein>
<keyword evidence="5 12" id="KW-0436">Ligase</keyword>
<keyword evidence="8 13" id="KW-0067">ATP-binding</keyword>
<dbReference type="PANTHER" id="PTHR43472">
    <property type="entry name" value="PHOSPHORIBOSYLAMINE--GLYCINE LIGASE"/>
    <property type="match status" value="1"/>
</dbReference>
<dbReference type="InterPro" id="IPR011761">
    <property type="entry name" value="ATP-grasp"/>
</dbReference>
<dbReference type="Pfam" id="PF01071">
    <property type="entry name" value="GARS_A"/>
    <property type="match status" value="1"/>
</dbReference>
<dbReference type="SUPFAM" id="SSF51246">
    <property type="entry name" value="Rudiment single hybrid motif"/>
    <property type="match status" value="1"/>
</dbReference>
<dbReference type="Pfam" id="PF02844">
    <property type="entry name" value="GARS_N"/>
    <property type="match status" value="1"/>
</dbReference>
<evidence type="ECO:0000259" key="14">
    <source>
        <dbReference type="PROSITE" id="PS50975"/>
    </source>
</evidence>
<proteinExistence type="inferred from homology"/>
<evidence type="ECO:0000313" key="15">
    <source>
        <dbReference type="EMBL" id="CEE00471.1"/>
    </source>
</evidence>
<dbReference type="PROSITE" id="PS50975">
    <property type="entry name" value="ATP_GRASP"/>
    <property type="match status" value="1"/>
</dbReference>
<dbReference type="InterPro" id="IPR013815">
    <property type="entry name" value="ATP_grasp_subdomain_1"/>
</dbReference>
<evidence type="ECO:0000256" key="1">
    <source>
        <dbReference type="ARBA" id="ARBA00001936"/>
    </source>
</evidence>
<dbReference type="SUPFAM" id="SSF52440">
    <property type="entry name" value="PreATP-grasp domain"/>
    <property type="match status" value="1"/>
</dbReference>
<dbReference type="GO" id="GO:0005524">
    <property type="term" value="F:ATP binding"/>
    <property type="evidence" value="ECO:0007669"/>
    <property type="project" value="UniProtKB-UniRule"/>
</dbReference>
<comment type="catalytic activity">
    <reaction evidence="12">
        <text>5-phospho-beta-D-ribosylamine + glycine + ATP = N(1)-(5-phospho-beta-D-ribosyl)glycinamide + ADP + phosphate + H(+)</text>
        <dbReference type="Rhea" id="RHEA:17453"/>
        <dbReference type="ChEBI" id="CHEBI:15378"/>
        <dbReference type="ChEBI" id="CHEBI:30616"/>
        <dbReference type="ChEBI" id="CHEBI:43474"/>
        <dbReference type="ChEBI" id="CHEBI:57305"/>
        <dbReference type="ChEBI" id="CHEBI:58681"/>
        <dbReference type="ChEBI" id="CHEBI:143788"/>
        <dbReference type="ChEBI" id="CHEBI:456216"/>
        <dbReference type="EC" id="6.3.4.13"/>
    </reaction>
</comment>
<dbReference type="GO" id="GO:0004637">
    <property type="term" value="F:phosphoribosylamine-glycine ligase activity"/>
    <property type="evidence" value="ECO:0007669"/>
    <property type="project" value="UniProtKB-UniRule"/>
</dbReference>
<gene>
    <name evidence="12 15" type="primary">purD</name>
    <name evidence="15" type="ORF">BT1A1_0616</name>
</gene>
<accession>A0A090IQY8</accession>
<dbReference type="InterPro" id="IPR020560">
    <property type="entry name" value="PRibGlycinamide_synth_C-dom"/>
</dbReference>
<feature type="domain" description="ATP-grasp" evidence="14">
    <location>
        <begin position="107"/>
        <end position="313"/>
    </location>
</feature>
<dbReference type="InterPro" id="IPR020561">
    <property type="entry name" value="PRibGlycinamid_synth_ATP-grasp"/>
</dbReference>
<evidence type="ECO:0000256" key="10">
    <source>
        <dbReference type="ARBA" id="ARBA00042242"/>
    </source>
</evidence>
<comment type="cofactor">
    <cofactor evidence="1">
        <name>Mn(2+)</name>
        <dbReference type="ChEBI" id="CHEBI:29035"/>
    </cofactor>
</comment>
<keyword evidence="6 13" id="KW-0547">Nucleotide-binding</keyword>
<dbReference type="Gene3D" id="3.30.1490.20">
    <property type="entry name" value="ATP-grasp fold, A domain"/>
    <property type="match status" value="1"/>
</dbReference>
<dbReference type="SUPFAM" id="SSF56059">
    <property type="entry name" value="Glutathione synthetase ATP-binding domain-like"/>
    <property type="match status" value="1"/>
</dbReference>
<dbReference type="InterPro" id="IPR020562">
    <property type="entry name" value="PRibGlycinamide_synth_N"/>
</dbReference>
<evidence type="ECO:0000256" key="3">
    <source>
        <dbReference type="ARBA" id="ARBA00005174"/>
    </source>
</evidence>
<evidence type="ECO:0000256" key="2">
    <source>
        <dbReference type="ARBA" id="ARBA00001946"/>
    </source>
</evidence>
<evidence type="ECO:0000256" key="12">
    <source>
        <dbReference type="HAMAP-Rule" id="MF_00138"/>
    </source>
</evidence>
<dbReference type="UniPathway" id="UPA00074">
    <property type="reaction ID" value="UER00125"/>
</dbReference>
<reference evidence="15 16" key="1">
    <citation type="submission" date="2014-07" db="EMBL/GenBank/DDBJ databases">
        <authorList>
            <person name="Wibberg Daniel"/>
        </authorList>
    </citation>
    <scope>NUCLEOTIDE SEQUENCE [LARGE SCALE GENOMIC DNA]</scope>
</reference>
<dbReference type="Gene3D" id="3.40.50.20">
    <property type="match status" value="1"/>
</dbReference>